<protein>
    <submittedName>
        <fullName evidence="1">Uncharacterized protein</fullName>
    </submittedName>
</protein>
<feature type="non-terminal residue" evidence="1">
    <location>
        <position position="1"/>
    </location>
</feature>
<evidence type="ECO:0000313" key="1">
    <source>
        <dbReference type="EMBL" id="PNX56242.1"/>
    </source>
</evidence>
<dbReference type="AlphaFoldDB" id="A0A2K3JQC5"/>
<name>A0A2K3JQC5_TRIPR</name>
<accession>A0A2K3JQC5</accession>
<dbReference type="Proteomes" id="UP000236291">
    <property type="component" value="Unassembled WGS sequence"/>
</dbReference>
<evidence type="ECO:0000313" key="2">
    <source>
        <dbReference type="Proteomes" id="UP000236291"/>
    </source>
</evidence>
<proteinExistence type="predicted"/>
<reference evidence="1 2" key="2">
    <citation type="journal article" date="2017" name="Front. Plant Sci.">
        <title>Gene Classification and Mining of Molecular Markers Useful in Red Clover (Trifolium pratense) Breeding.</title>
        <authorList>
            <person name="Istvanek J."/>
            <person name="Dluhosova J."/>
            <person name="Dluhos P."/>
            <person name="Patkova L."/>
            <person name="Nedelnik J."/>
            <person name="Repkova J."/>
        </authorList>
    </citation>
    <scope>NUCLEOTIDE SEQUENCE [LARGE SCALE GENOMIC DNA]</scope>
    <source>
        <strain evidence="2">cv. Tatra</strain>
        <tissue evidence="1">Young leaves</tissue>
    </source>
</reference>
<organism evidence="1 2">
    <name type="scientific">Trifolium pratense</name>
    <name type="common">Red clover</name>
    <dbReference type="NCBI Taxonomy" id="57577"/>
    <lineage>
        <taxon>Eukaryota</taxon>
        <taxon>Viridiplantae</taxon>
        <taxon>Streptophyta</taxon>
        <taxon>Embryophyta</taxon>
        <taxon>Tracheophyta</taxon>
        <taxon>Spermatophyta</taxon>
        <taxon>Magnoliopsida</taxon>
        <taxon>eudicotyledons</taxon>
        <taxon>Gunneridae</taxon>
        <taxon>Pentapetalae</taxon>
        <taxon>rosids</taxon>
        <taxon>fabids</taxon>
        <taxon>Fabales</taxon>
        <taxon>Fabaceae</taxon>
        <taxon>Papilionoideae</taxon>
        <taxon>50 kb inversion clade</taxon>
        <taxon>NPAAA clade</taxon>
        <taxon>Hologalegina</taxon>
        <taxon>IRL clade</taxon>
        <taxon>Trifolieae</taxon>
        <taxon>Trifolium</taxon>
    </lineage>
</organism>
<dbReference type="EMBL" id="ASHM01074138">
    <property type="protein sequence ID" value="PNX56242.1"/>
    <property type="molecule type" value="Genomic_DNA"/>
</dbReference>
<reference evidence="1 2" key="1">
    <citation type="journal article" date="2014" name="Am. J. Bot.">
        <title>Genome assembly and annotation for red clover (Trifolium pratense; Fabaceae).</title>
        <authorList>
            <person name="Istvanek J."/>
            <person name="Jaros M."/>
            <person name="Krenek A."/>
            <person name="Repkova J."/>
        </authorList>
    </citation>
    <scope>NUCLEOTIDE SEQUENCE [LARGE SCALE GENOMIC DNA]</scope>
    <source>
        <strain evidence="2">cv. Tatra</strain>
        <tissue evidence="1">Young leaves</tissue>
    </source>
</reference>
<sequence length="19" mass="1983">EEAGGGPGAELAERNEFYS</sequence>
<gene>
    <name evidence="1" type="ORF">L195_g049780</name>
</gene>
<comment type="caution">
    <text evidence="1">The sequence shown here is derived from an EMBL/GenBank/DDBJ whole genome shotgun (WGS) entry which is preliminary data.</text>
</comment>